<evidence type="ECO:0000256" key="4">
    <source>
        <dbReference type="ARBA" id="ARBA00022603"/>
    </source>
</evidence>
<keyword evidence="7" id="KW-0539">Nucleus</keyword>
<evidence type="ECO:0000256" key="7">
    <source>
        <dbReference type="ARBA" id="ARBA00023242"/>
    </source>
</evidence>
<evidence type="ECO:0000256" key="6">
    <source>
        <dbReference type="ARBA" id="ARBA00022691"/>
    </source>
</evidence>
<dbReference type="Pfam" id="PF00856">
    <property type="entry name" value="SET"/>
    <property type="match status" value="1"/>
</dbReference>
<name>A0ABQ7V781_SOLTU</name>
<comment type="caution">
    <text evidence="10">The sequence shown here is derived from an EMBL/GenBank/DDBJ whole genome shotgun (WGS) entry which is preliminary data.</text>
</comment>
<protein>
    <recommendedName>
        <fullName evidence="9">SET domain-containing protein</fullName>
    </recommendedName>
</protein>
<evidence type="ECO:0000256" key="5">
    <source>
        <dbReference type="ARBA" id="ARBA00022679"/>
    </source>
</evidence>
<dbReference type="InterPro" id="IPR050777">
    <property type="entry name" value="SET2_Histone-Lys_MeTrsfase"/>
</dbReference>
<dbReference type="InterPro" id="IPR001214">
    <property type="entry name" value="SET_dom"/>
</dbReference>
<evidence type="ECO:0000256" key="3">
    <source>
        <dbReference type="ARBA" id="ARBA00022454"/>
    </source>
</evidence>
<evidence type="ECO:0000256" key="8">
    <source>
        <dbReference type="SAM" id="SignalP"/>
    </source>
</evidence>
<dbReference type="InterPro" id="IPR046341">
    <property type="entry name" value="SET_dom_sf"/>
</dbReference>
<dbReference type="Proteomes" id="UP000826656">
    <property type="component" value="Unassembled WGS sequence"/>
</dbReference>
<gene>
    <name evidence="10" type="ORF">KY290_023061</name>
</gene>
<organism evidence="10 11">
    <name type="scientific">Solanum tuberosum</name>
    <name type="common">Potato</name>
    <dbReference type="NCBI Taxonomy" id="4113"/>
    <lineage>
        <taxon>Eukaryota</taxon>
        <taxon>Viridiplantae</taxon>
        <taxon>Streptophyta</taxon>
        <taxon>Embryophyta</taxon>
        <taxon>Tracheophyta</taxon>
        <taxon>Spermatophyta</taxon>
        <taxon>Magnoliopsida</taxon>
        <taxon>eudicotyledons</taxon>
        <taxon>Gunneridae</taxon>
        <taxon>Pentapetalae</taxon>
        <taxon>asterids</taxon>
        <taxon>lamiids</taxon>
        <taxon>Solanales</taxon>
        <taxon>Solanaceae</taxon>
        <taxon>Solanoideae</taxon>
        <taxon>Solaneae</taxon>
        <taxon>Solanum</taxon>
    </lineage>
</organism>
<sequence>MLRNWNLYLIELALFQAVVRFQKCEYAKTKLFRTEGSGWGLLADENIKVGQFIMECCLDVISFEELKKRSQAYESHEEVYIISMDANNFIDSTRKGSFARFIHHSWMRALCSNPETLIHNLKGFSIMAQDIDFTKECGRCAHIGKHNKKKGSLLEFNHVWENGDDRLSSCRYIVDDLPVYDSTDDESTPVISDTSGGNEHTRILNDGEGSTFKLVPTNRATKKNSQRKPKLRSDISFLLLFLVFSCHDPI</sequence>
<proteinExistence type="predicted"/>
<evidence type="ECO:0000313" key="10">
    <source>
        <dbReference type="EMBL" id="KAH0759568.1"/>
    </source>
</evidence>
<comment type="subcellular location">
    <subcellularLocation>
        <location evidence="2">Chromosome</location>
    </subcellularLocation>
    <subcellularLocation>
        <location evidence="1">Nucleus</location>
    </subcellularLocation>
</comment>
<reference evidence="10 11" key="1">
    <citation type="journal article" date="2021" name="bioRxiv">
        <title>Chromosome-scale and haplotype-resolved genome assembly of a tetraploid potato cultivar.</title>
        <authorList>
            <person name="Sun H."/>
            <person name="Jiao W.-B."/>
            <person name="Krause K."/>
            <person name="Campoy J.A."/>
            <person name="Goel M."/>
            <person name="Folz-Donahue K."/>
            <person name="Kukat C."/>
            <person name="Huettel B."/>
            <person name="Schneeberger K."/>
        </authorList>
    </citation>
    <scope>NUCLEOTIDE SEQUENCE [LARGE SCALE GENOMIC DNA]</scope>
    <source>
        <strain evidence="10">SolTubOtavaFocal</strain>
        <tissue evidence="10">Leaves</tissue>
    </source>
</reference>
<evidence type="ECO:0000256" key="1">
    <source>
        <dbReference type="ARBA" id="ARBA00004123"/>
    </source>
</evidence>
<feature type="domain" description="SET" evidence="9">
    <location>
        <begin position="38"/>
        <end position="106"/>
    </location>
</feature>
<keyword evidence="6" id="KW-0949">S-adenosyl-L-methionine</keyword>
<keyword evidence="8" id="KW-0732">Signal</keyword>
<keyword evidence="3" id="KW-0158">Chromosome</keyword>
<dbReference type="PANTHER" id="PTHR22884">
    <property type="entry name" value="SET DOMAIN PROTEINS"/>
    <property type="match status" value="1"/>
</dbReference>
<dbReference type="Gene3D" id="2.170.270.10">
    <property type="entry name" value="SET domain"/>
    <property type="match status" value="1"/>
</dbReference>
<feature type="signal peptide" evidence="8">
    <location>
        <begin position="1"/>
        <end position="20"/>
    </location>
</feature>
<dbReference type="SUPFAM" id="SSF82199">
    <property type="entry name" value="SET domain"/>
    <property type="match status" value="1"/>
</dbReference>
<keyword evidence="5" id="KW-0808">Transferase</keyword>
<keyword evidence="4" id="KW-0489">Methyltransferase</keyword>
<dbReference type="EMBL" id="JAIVGD010000015">
    <property type="protein sequence ID" value="KAH0759568.1"/>
    <property type="molecule type" value="Genomic_DNA"/>
</dbReference>
<feature type="chain" id="PRO_5045284830" description="SET domain-containing protein" evidence="8">
    <location>
        <begin position="21"/>
        <end position="250"/>
    </location>
</feature>
<evidence type="ECO:0000313" key="11">
    <source>
        <dbReference type="Proteomes" id="UP000826656"/>
    </source>
</evidence>
<accession>A0ABQ7V781</accession>
<evidence type="ECO:0000256" key="2">
    <source>
        <dbReference type="ARBA" id="ARBA00004286"/>
    </source>
</evidence>
<evidence type="ECO:0000259" key="9">
    <source>
        <dbReference type="Pfam" id="PF00856"/>
    </source>
</evidence>
<keyword evidence="11" id="KW-1185">Reference proteome</keyword>